<evidence type="ECO:0000313" key="9">
    <source>
        <dbReference type="Proteomes" id="UP000032360"/>
    </source>
</evidence>
<reference evidence="8 9" key="1">
    <citation type="submission" date="2015-01" db="EMBL/GenBank/DDBJ databases">
        <title>Draft genome of the acidophilic iron oxidizer Acidithrix ferrooxidans strain Py-F3.</title>
        <authorList>
            <person name="Poehlein A."/>
            <person name="Eisen S."/>
            <person name="Schloemann M."/>
            <person name="Johnson B.D."/>
            <person name="Daniel R."/>
            <person name="Muehling M."/>
        </authorList>
    </citation>
    <scope>NUCLEOTIDE SEQUENCE [LARGE SCALE GENOMIC DNA]</scope>
    <source>
        <strain evidence="8 9">Py-F3</strain>
    </source>
</reference>
<keyword evidence="2 6" id="KW-0349">Heme</keyword>
<keyword evidence="3 6" id="KW-0479">Metal-binding</keyword>
<dbReference type="InterPro" id="IPR038297">
    <property type="entry name" value="CcmH/CycL/NrfF/Ccl2_sf"/>
</dbReference>
<keyword evidence="5 6" id="KW-0408">Iron</keyword>
<evidence type="ECO:0000256" key="1">
    <source>
        <dbReference type="ARBA" id="ARBA00010342"/>
    </source>
</evidence>
<dbReference type="Pfam" id="PF03918">
    <property type="entry name" value="CcmH"/>
    <property type="match status" value="1"/>
</dbReference>
<keyword evidence="6" id="KW-1133">Transmembrane helix</keyword>
<evidence type="ECO:0000259" key="7">
    <source>
        <dbReference type="Pfam" id="PF03918"/>
    </source>
</evidence>
<dbReference type="EMBL" id="JXYS01000133">
    <property type="protein sequence ID" value="KJF15679.1"/>
    <property type="molecule type" value="Genomic_DNA"/>
</dbReference>
<feature type="transmembrane region" description="Helical" evidence="6">
    <location>
        <begin position="208"/>
        <end position="228"/>
    </location>
</feature>
<organism evidence="8 9">
    <name type="scientific">Acidithrix ferrooxidans</name>
    <dbReference type="NCBI Taxonomy" id="1280514"/>
    <lineage>
        <taxon>Bacteria</taxon>
        <taxon>Bacillati</taxon>
        <taxon>Actinomycetota</taxon>
        <taxon>Acidimicrobiia</taxon>
        <taxon>Acidimicrobiales</taxon>
        <taxon>Acidimicrobiaceae</taxon>
        <taxon>Acidithrix</taxon>
    </lineage>
</organism>
<accession>A0A0D8HCR4</accession>
<dbReference type="InterPro" id="IPR011990">
    <property type="entry name" value="TPR-like_helical_dom_sf"/>
</dbReference>
<dbReference type="InterPro" id="IPR005616">
    <property type="entry name" value="CcmH/CycL/Ccl2/NrfF_N"/>
</dbReference>
<protein>
    <recommendedName>
        <fullName evidence="6">Cytochrome c-type biogenesis protein</fullName>
    </recommendedName>
</protein>
<keyword evidence="4 6" id="KW-0732">Signal</keyword>
<gene>
    <name evidence="8" type="primary">ccmH</name>
    <name evidence="8" type="ORF">AXFE_34710</name>
</gene>
<keyword evidence="6" id="KW-0812">Transmembrane</keyword>
<dbReference type="Proteomes" id="UP000032360">
    <property type="component" value="Unassembled WGS sequence"/>
</dbReference>
<feature type="domain" description="CcmH/CycL/Ccl2/NrfF N-terminal" evidence="7">
    <location>
        <begin position="49"/>
        <end position="163"/>
    </location>
</feature>
<dbReference type="CDD" id="cd16378">
    <property type="entry name" value="CcmH_N"/>
    <property type="match status" value="1"/>
</dbReference>
<keyword evidence="6" id="KW-0472">Membrane</keyword>
<comment type="similarity">
    <text evidence="1 6">Belongs to the CcmH/CycL/Ccl2/NrfF family.</text>
</comment>
<name>A0A0D8HCR4_9ACTN</name>
<comment type="caution">
    <text evidence="8">The sequence shown here is derived from an EMBL/GenBank/DDBJ whole genome shotgun (WGS) entry which is preliminary data.</text>
</comment>
<evidence type="ECO:0000256" key="3">
    <source>
        <dbReference type="ARBA" id="ARBA00022723"/>
    </source>
</evidence>
<dbReference type="PANTHER" id="PTHR47870">
    <property type="entry name" value="CYTOCHROME C-TYPE BIOGENESIS PROTEIN CCMH"/>
    <property type="match status" value="1"/>
</dbReference>
<sequence length="375" mass="40155">MDPEISENGQPRPKRFAYSKTTWRLSILMVIFVVTIFGYLFLSPHKVTMASRISHLEAVIKCPTCISVSTKDANTSSAYALRAFISQMVHSGASDSEIINQLVATYGPSILLTPPNSNGGLYLAVFGGLVAIAGPIGGFLYYRRRRSTKMESSLESHDGQEVDSAVRVDSLGVSDLNLVDDSTAPISRPVASRRSFEIIRRATWPQRIVAVVGVVLVLSGAGLLLFSLTTSSATAGGLSVSQVALDIQNGQDLASVGSDTAALSLFSAVLHSEPSQPVALAWNGWLLLQAGNKDKSNALRVQGLAQLSRSVQVDPSYIYGRLFYGIALFTDQGNPNAAVRQFDAFFKLSPSAALLKHVHSDIASAYKAAHLLVPS</sequence>
<proteinExistence type="inferred from homology"/>
<evidence type="ECO:0000256" key="6">
    <source>
        <dbReference type="RuleBase" id="RU364112"/>
    </source>
</evidence>
<evidence type="ECO:0000256" key="5">
    <source>
        <dbReference type="ARBA" id="ARBA00023004"/>
    </source>
</evidence>
<evidence type="ECO:0000256" key="2">
    <source>
        <dbReference type="ARBA" id="ARBA00022617"/>
    </source>
</evidence>
<comment type="function">
    <text evidence="6">Possible subunit of a heme lyase.</text>
</comment>
<dbReference type="PANTHER" id="PTHR47870:SF4">
    <property type="entry name" value="CYTOCHROME C-TYPE BIOGENESIS PROTEIN CYCH"/>
    <property type="match status" value="1"/>
</dbReference>
<feature type="transmembrane region" description="Helical" evidence="6">
    <location>
        <begin position="21"/>
        <end position="42"/>
    </location>
</feature>
<comment type="caution">
    <text evidence="6">Lacks conserved residue(s) required for the propagation of feature annotation.</text>
</comment>
<dbReference type="GO" id="GO:0005886">
    <property type="term" value="C:plasma membrane"/>
    <property type="evidence" value="ECO:0007669"/>
    <property type="project" value="TreeGrafter"/>
</dbReference>
<dbReference type="Gene3D" id="1.25.40.10">
    <property type="entry name" value="Tetratricopeptide repeat domain"/>
    <property type="match status" value="1"/>
</dbReference>
<dbReference type="STRING" id="1280514.AXFE_34710"/>
<evidence type="ECO:0000256" key="4">
    <source>
        <dbReference type="ARBA" id="ARBA00022729"/>
    </source>
</evidence>
<dbReference type="GO" id="GO:0046872">
    <property type="term" value="F:metal ion binding"/>
    <property type="evidence" value="ECO:0007669"/>
    <property type="project" value="UniProtKB-KW"/>
</dbReference>
<dbReference type="Gene3D" id="1.10.8.640">
    <property type="entry name" value="Cytochrome C biogenesis protein"/>
    <property type="match status" value="1"/>
</dbReference>
<feature type="transmembrane region" description="Helical" evidence="6">
    <location>
        <begin position="121"/>
        <end position="142"/>
    </location>
</feature>
<dbReference type="AlphaFoldDB" id="A0A0D8HCR4"/>
<dbReference type="InterPro" id="IPR051263">
    <property type="entry name" value="C-type_cytochrome_biogenesis"/>
</dbReference>
<evidence type="ECO:0000313" key="8">
    <source>
        <dbReference type="EMBL" id="KJF15679.1"/>
    </source>
</evidence>
<keyword evidence="9" id="KW-1185">Reference proteome</keyword>
<dbReference type="SUPFAM" id="SSF48452">
    <property type="entry name" value="TPR-like"/>
    <property type="match status" value="1"/>
</dbReference>